<dbReference type="Proteomes" id="UP000437017">
    <property type="component" value="Unassembled WGS sequence"/>
</dbReference>
<evidence type="ECO:0000313" key="3">
    <source>
        <dbReference type="Proteomes" id="UP000437017"/>
    </source>
</evidence>
<gene>
    <name evidence="2" type="ORF">E2I00_013374</name>
</gene>
<proteinExistence type="predicted"/>
<reference evidence="2 3" key="1">
    <citation type="journal article" date="2019" name="PLoS ONE">
        <title>Genomic analyses reveal an absence of contemporary introgressive admixture between fin whales and blue whales, despite known hybrids.</title>
        <authorList>
            <person name="Westbury M.V."/>
            <person name="Petersen B."/>
            <person name="Lorenzen E.D."/>
        </authorList>
    </citation>
    <scope>NUCLEOTIDE SEQUENCE [LARGE SCALE GENOMIC DNA]</scope>
    <source>
        <strain evidence="2">FinWhale-01</strain>
    </source>
</reference>
<feature type="non-terminal residue" evidence="2">
    <location>
        <position position="1"/>
    </location>
</feature>
<keyword evidence="3" id="KW-1185">Reference proteome</keyword>
<evidence type="ECO:0000256" key="1">
    <source>
        <dbReference type="SAM" id="Coils"/>
    </source>
</evidence>
<dbReference type="InterPro" id="IPR051632">
    <property type="entry name" value="Rho_GEF"/>
</dbReference>
<sequence>RCDQQQREQEAKASRLQERERECQVQEELLLRSRGELDLQLQEYQQSLERLREGQRLVERERERMWAQKSLLRGWKHSRQRSLPAALPRGGMEVMELNQSEGLCHENSFFINEALVQMSLNTLNKPTPADIHQDATYPPSISHSNLVRTSENQVDLKMNISQPLDVSHELWIAAGSCHQIPPLHQSSKDSCKNGN</sequence>
<dbReference type="AlphaFoldDB" id="A0A643C2A7"/>
<protein>
    <submittedName>
        <fullName evidence="2">Uncharacterized protein</fullName>
    </submittedName>
</protein>
<name>A0A643C2A7_BALPH</name>
<keyword evidence="1" id="KW-0175">Coiled coil</keyword>
<feature type="coiled-coil region" evidence="1">
    <location>
        <begin position="2"/>
        <end position="61"/>
    </location>
</feature>
<accession>A0A643C2A7</accession>
<dbReference type="PANTHER" id="PTHR13944:SF22">
    <property type="entry name" value="RHO GUANINE NUCLEOTIDE EXCHANGE FACTOR 28"/>
    <property type="match status" value="1"/>
</dbReference>
<dbReference type="PANTHER" id="PTHR13944">
    <property type="entry name" value="AGAP007712-PA"/>
    <property type="match status" value="1"/>
</dbReference>
<dbReference type="EMBL" id="SGJD01002804">
    <property type="protein sequence ID" value="KAB0394393.1"/>
    <property type="molecule type" value="Genomic_DNA"/>
</dbReference>
<organism evidence="2 3">
    <name type="scientific">Balaenoptera physalus</name>
    <name type="common">Fin whale</name>
    <name type="synonym">Balaena physalus</name>
    <dbReference type="NCBI Taxonomy" id="9770"/>
    <lineage>
        <taxon>Eukaryota</taxon>
        <taxon>Metazoa</taxon>
        <taxon>Chordata</taxon>
        <taxon>Craniata</taxon>
        <taxon>Vertebrata</taxon>
        <taxon>Euteleostomi</taxon>
        <taxon>Mammalia</taxon>
        <taxon>Eutheria</taxon>
        <taxon>Laurasiatheria</taxon>
        <taxon>Artiodactyla</taxon>
        <taxon>Whippomorpha</taxon>
        <taxon>Cetacea</taxon>
        <taxon>Mysticeti</taxon>
        <taxon>Balaenopteridae</taxon>
        <taxon>Balaenoptera</taxon>
    </lineage>
</organism>
<evidence type="ECO:0000313" key="2">
    <source>
        <dbReference type="EMBL" id="KAB0394393.1"/>
    </source>
</evidence>
<dbReference type="GO" id="GO:0035023">
    <property type="term" value="P:regulation of Rho protein signal transduction"/>
    <property type="evidence" value="ECO:0007669"/>
    <property type="project" value="TreeGrafter"/>
</dbReference>
<comment type="caution">
    <text evidence="2">The sequence shown here is derived from an EMBL/GenBank/DDBJ whole genome shotgun (WGS) entry which is preliminary data.</text>
</comment>
<dbReference type="GO" id="GO:0000902">
    <property type="term" value="P:cell morphogenesis"/>
    <property type="evidence" value="ECO:0007669"/>
    <property type="project" value="TreeGrafter"/>
</dbReference>
<dbReference type="OrthoDB" id="9680405at2759"/>